<dbReference type="EMBL" id="JACHVX010000002">
    <property type="protein sequence ID" value="MBB2923088.1"/>
    <property type="molecule type" value="Genomic_DNA"/>
</dbReference>
<feature type="region of interest" description="Disordered" evidence="1">
    <location>
        <begin position="130"/>
        <end position="149"/>
    </location>
</feature>
<evidence type="ECO:0000256" key="1">
    <source>
        <dbReference type="SAM" id="MobiDB-lite"/>
    </source>
</evidence>
<evidence type="ECO:0000313" key="2">
    <source>
        <dbReference type="EMBL" id="MBB2923088.1"/>
    </source>
</evidence>
<dbReference type="AlphaFoldDB" id="A0A7W4UGD6"/>
<accession>A0A7W4UGD6</accession>
<protein>
    <submittedName>
        <fullName evidence="2">Uncharacterized protein</fullName>
    </submittedName>
</protein>
<evidence type="ECO:0000313" key="3">
    <source>
        <dbReference type="Proteomes" id="UP000518206"/>
    </source>
</evidence>
<organism evidence="2 3">
    <name type="scientific">Cellulomonas cellasea</name>
    <dbReference type="NCBI Taxonomy" id="43670"/>
    <lineage>
        <taxon>Bacteria</taxon>
        <taxon>Bacillati</taxon>
        <taxon>Actinomycetota</taxon>
        <taxon>Actinomycetes</taxon>
        <taxon>Micrococcales</taxon>
        <taxon>Cellulomonadaceae</taxon>
        <taxon>Cellulomonas</taxon>
    </lineage>
</organism>
<reference evidence="2 3" key="1">
    <citation type="submission" date="2020-08" db="EMBL/GenBank/DDBJ databases">
        <title>The Agave Microbiome: Exploring the role of microbial communities in plant adaptations to desert environments.</title>
        <authorList>
            <person name="Partida-Martinez L.P."/>
        </authorList>
    </citation>
    <scope>NUCLEOTIDE SEQUENCE [LARGE SCALE GENOMIC DNA]</scope>
    <source>
        <strain evidence="2 3">RAS26</strain>
    </source>
</reference>
<sequence>MTDERAPARRQDIYDTARGVESLVGNLTFEQAYALTRLVLEHSGGPVPRKGVKAPIQPKTSAVLERRGLVERGGDQEGHRLRVQSVLDFGHDGDRWTATAHVADHGRVAAVIRASDEGIDLVGRARRLARGTSTHDQLEPPSLSGSGPVREPLRAFDADGGVVEPPLEYVVEAVVCQFGADGSPAVQEQSFAVAICVDVPDCDTERCKNAARFDMPVATRRGTGWANLCAAHAREAGLELLGAGRGSYLLHTDEIRREPVRTALDELGLLGALVLDEDVEEAAWSRLYRGLGFVRASADELVRRSGTVTVVARHLGAGRVGIDLRDARTHREPGAPPSFHAVVPDRWGEDLVRQVLVGVVGWRAMRPAGWEDLHMPLVEAVDVVVRGLQGGDLRTRLREFLGEPERFALSTVIDSPFQRASHVVVEQSDDWDLLAQVYRLHPDAGIRAAVLSRQNCPLGLLLDAATDATQRGTLLSRATLPDEVVELLFTRLATSSTAAEGPGRMLRAATHPLAPVAMVEAFLERALAERDDRLVVLDHAERLDPERQAVLRAAVLRRTHRGRTQDEVMTRLLGDQGVLNQPVVDWVRGLDHRASRARASAWIAARLETTRAELEDEFERRRDEATALASTSEVGADGRFTVLTSNYEAFRHAVSEAKRLRDLLATLPAPLSP</sequence>
<gene>
    <name evidence="2" type="ORF">FHR80_002000</name>
</gene>
<proteinExistence type="predicted"/>
<reference evidence="2 3" key="2">
    <citation type="submission" date="2020-08" db="EMBL/GenBank/DDBJ databases">
        <authorList>
            <person name="Partida-Martinez L."/>
            <person name="Huntemann M."/>
            <person name="Clum A."/>
            <person name="Wang J."/>
            <person name="Palaniappan K."/>
            <person name="Ritter S."/>
            <person name="Chen I.-M."/>
            <person name="Stamatis D."/>
            <person name="Reddy T."/>
            <person name="O'Malley R."/>
            <person name="Daum C."/>
            <person name="Shapiro N."/>
            <person name="Ivanova N."/>
            <person name="Kyrpides N."/>
            <person name="Woyke T."/>
        </authorList>
    </citation>
    <scope>NUCLEOTIDE SEQUENCE [LARGE SCALE GENOMIC DNA]</scope>
    <source>
        <strain evidence="2 3">RAS26</strain>
    </source>
</reference>
<name>A0A7W4UGD6_9CELL</name>
<dbReference type="RefSeq" id="WP_183295887.1">
    <property type="nucleotide sequence ID" value="NZ_JACHVX010000002.1"/>
</dbReference>
<dbReference type="Proteomes" id="UP000518206">
    <property type="component" value="Unassembled WGS sequence"/>
</dbReference>
<comment type="caution">
    <text evidence="2">The sequence shown here is derived from an EMBL/GenBank/DDBJ whole genome shotgun (WGS) entry which is preliminary data.</text>
</comment>